<evidence type="ECO:0000256" key="5">
    <source>
        <dbReference type="ARBA" id="ARBA00023136"/>
    </source>
</evidence>
<name>A0A1H5YMH5_9GAMM</name>
<evidence type="ECO:0000256" key="6">
    <source>
        <dbReference type="SAM" id="Phobius"/>
    </source>
</evidence>
<comment type="subcellular location">
    <subcellularLocation>
        <location evidence="1">Cell membrane</location>
        <topology evidence="1">Multi-pass membrane protein</topology>
    </subcellularLocation>
</comment>
<dbReference type="OrthoDB" id="9784014at2"/>
<evidence type="ECO:0000256" key="2">
    <source>
        <dbReference type="ARBA" id="ARBA00022475"/>
    </source>
</evidence>
<evidence type="ECO:0000259" key="7">
    <source>
        <dbReference type="Pfam" id="PF02687"/>
    </source>
</evidence>
<dbReference type="InterPro" id="IPR051125">
    <property type="entry name" value="ABC-4/HrtB_transporter"/>
</dbReference>
<dbReference type="AlphaFoldDB" id="A0A1H5YMH5"/>
<accession>A0A1H5YMH5</accession>
<gene>
    <name evidence="9" type="ORF">SAMN05444390_1011814</name>
</gene>
<dbReference type="PANTHER" id="PTHR43738">
    <property type="entry name" value="ABC TRANSPORTER, MEMBRANE PROTEIN"/>
    <property type="match status" value="1"/>
</dbReference>
<evidence type="ECO:0000313" key="9">
    <source>
        <dbReference type="EMBL" id="SEG24950.1"/>
    </source>
</evidence>
<keyword evidence="5 6" id="KW-0472">Membrane</keyword>
<evidence type="ECO:0000313" key="10">
    <source>
        <dbReference type="Proteomes" id="UP000236745"/>
    </source>
</evidence>
<keyword evidence="3 6" id="KW-0812">Transmembrane</keyword>
<dbReference type="GO" id="GO:0005886">
    <property type="term" value="C:plasma membrane"/>
    <property type="evidence" value="ECO:0007669"/>
    <property type="project" value="UniProtKB-SubCell"/>
</dbReference>
<evidence type="ECO:0000256" key="3">
    <source>
        <dbReference type="ARBA" id="ARBA00022692"/>
    </source>
</evidence>
<evidence type="ECO:0000256" key="1">
    <source>
        <dbReference type="ARBA" id="ARBA00004651"/>
    </source>
</evidence>
<proteinExistence type="predicted"/>
<reference evidence="9 10" key="1">
    <citation type="submission" date="2016-10" db="EMBL/GenBank/DDBJ databases">
        <authorList>
            <person name="de Groot N.N."/>
        </authorList>
    </citation>
    <scope>NUCLEOTIDE SEQUENCE [LARGE SCALE GENOMIC DNA]</scope>
    <source>
        <strain evidence="9 10">DSM 22012</strain>
    </source>
</reference>
<dbReference type="PANTHER" id="PTHR43738:SF2">
    <property type="entry name" value="ABC TRANSPORTER PERMEASE"/>
    <property type="match status" value="1"/>
</dbReference>
<sequence length="417" mass="44970">MLIGLAWRSLLNRKSSALLCVLTIAISVTLLAGVEKIRHDMRDGFFNTVSGTDLIVGARSGQVELLLYSVFHLGSATNNIRWSSYQTIAKDQSVDWAVPLSLGDSHRGFRVVGTSSAFFDRYRYGSERQLGFSAGEGFSALHQVTLGADVASSLGYRLGDEIVVSHGLGNVSFAQHKDQPFKVVGILEPTGTPVDRSLFVSLESITAIHVGWRAGVPMPGMKVSEQQLEEMDLTPKEITAVMLGLKSKTAVFQLQRAINNFRGEPLLAILPGVALQELWKVVGRAEQAMLAISACVVLAGLTGMLGVLLTGMEQRRRELALLRAIGASPHHLLFLVMLEAGLLTISGIALGLGVLWSVLFFAGDKLQQLLGVYLTLGWPASLGWISLAVLVAGLLAGTLPAWRAWRYTLADGLTPKN</sequence>
<protein>
    <submittedName>
        <fullName evidence="9">Putative ABC transport system permease protein</fullName>
    </submittedName>
</protein>
<keyword evidence="2" id="KW-1003">Cell membrane</keyword>
<evidence type="ECO:0000259" key="8">
    <source>
        <dbReference type="Pfam" id="PF12704"/>
    </source>
</evidence>
<feature type="domain" description="MacB-like periplasmic core" evidence="8">
    <location>
        <begin position="18"/>
        <end position="259"/>
    </location>
</feature>
<feature type="transmembrane region" description="Helical" evidence="6">
    <location>
        <begin position="332"/>
        <end position="362"/>
    </location>
</feature>
<feature type="transmembrane region" description="Helical" evidence="6">
    <location>
        <begin position="288"/>
        <end position="311"/>
    </location>
</feature>
<dbReference type="InterPro" id="IPR025857">
    <property type="entry name" value="MacB_PCD"/>
</dbReference>
<dbReference type="EMBL" id="FNVQ01000001">
    <property type="protein sequence ID" value="SEG24950.1"/>
    <property type="molecule type" value="Genomic_DNA"/>
</dbReference>
<dbReference type="Pfam" id="PF02687">
    <property type="entry name" value="FtsX"/>
    <property type="match status" value="1"/>
</dbReference>
<dbReference type="InterPro" id="IPR003838">
    <property type="entry name" value="ABC3_permease_C"/>
</dbReference>
<keyword evidence="4 6" id="KW-1133">Transmembrane helix</keyword>
<dbReference type="Proteomes" id="UP000236745">
    <property type="component" value="Unassembled WGS sequence"/>
</dbReference>
<dbReference type="RefSeq" id="WP_104002684.1">
    <property type="nucleotide sequence ID" value="NZ_FNVQ01000001.1"/>
</dbReference>
<dbReference type="Pfam" id="PF12704">
    <property type="entry name" value="MacB_PCD"/>
    <property type="match status" value="1"/>
</dbReference>
<evidence type="ECO:0000256" key="4">
    <source>
        <dbReference type="ARBA" id="ARBA00022989"/>
    </source>
</evidence>
<organism evidence="9 10">
    <name type="scientific">Marinobacterium lutimaris</name>
    <dbReference type="NCBI Taxonomy" id="568106"/>
    <lineage>
        <taxon>Bacteria</taxon>
        <taxon>Pseudomonadati</taxon>
        <taxon>Pseudomonadota</taxon>
        <taxon>Gammaproteobacteria</taxon>
        <taxon>Oceanospirillales</taxon>
        <taxon>Oceanospirillaceae</taxon>
        <taxon>Marinobacterium</taxon>
    </lineage>
</organism>
<feature type="domain" description="ABC3 transporter permease C-terminal" evidence="7">
    <location>
        <begin position="291"/>
        <end position="406"/>
    </location>
</feature>
<keyword evidence="10" id="KW-1185">Reference proteome</keyword>